<dbReference type="GO" id="GO:0000287">
    <property type="term" value="F:magnesium ion binding"/>
    <property type="evidence" value="ECO:0007669"/>
    <property type="project" value="UniProtKB-UniRule"/>
</dbReference>
<dbReference type="FunFam" id="3.40.50.1010:FF:000016">
    <property type="entry name" value="Flap endonuclease 1"/>
    <property type="match status" value="1"/>
</dbReference>
<evidence type="ECO:0000256" key="7">
    <source>
        <dbReference type="ARBA" id="ARBA00022801"/>
    </source>
</evidence>
<keyword evidence="2 16" id="KW-0235">DNA replication</keyword>
<gene>
    <name evidence="21" type="ORF">TOLI1172_LOCUS4351</name>
</gene>
<evidence type="ECO:0000256" key="2">
    <source>
        <dbReference type="ARBA" id="ARBA00022705"/>
    </source>
</evidence>
<dbReference type="CDD" id="cd09867">
    <property type="entry name" value="PIN_FEN1"/>
    <property type="match status" value="1"/>
</dbReference>
<dbReference type="SUPFAM" id="SSF47807">
    <property type="entry name" value="5' to 3' exonuclease, C-terminal subdomain"/>
    <property type="match status" value="1"/>
</dbReference>
<keyword evidence="7 16" id="KW-0378">Hydrolase</keyword>
<keyword evidence="10 16" id="KW-0496">Mitochondrion</keyword>
<dbReference type="GO" id="GO:0043137">
    <property type="term" value="P:DNA replication, removal of RNA primer"/>
    <property type="evidence" value="ECO:0007669"/>
    <property type="project" value="UniProtKB-UniRule"/>
</dbReference>
<evidence type="ECO:0000256" key="14">
    <source>
        <dbReference type="ARBA" id="ARBA00034726"/>
    </source>
</evidence>
<evidence type="ECO:0000256" key="8">
    <source>
        <dbReference type="ARBA" id="ARBA00022839"/>
    </source>
</evidence>
<organism evidence="21">
    <name type="scientific">Timspurckia oligopyrenoides</name>
    <dbReference type="NCBI Taxonomy" id="708627"/>
    <lineage>
        <taxon>Eukaryota</taxon>
        <taxon>Rhodophyta</taxon>
        <taxon>Bangiophyceae</taxon>
        <taxon>Porphyridiales</taxon>
        <taxon>Porphyridiaceae</taxon>
        <taxon>Timspurckia</taxon>
    </lineage>
</organism>
<evidence type="ECO:0000256" key="6">
    <source>
        <dbReference type="ARBA" id="ARBA00022763"/>
    </source>
</evidence>
<feature type="domain" description="XPG-I" evidence="19">
    <location>
        <begin position="146"/>
        <end position="223"/>
    </location>
</feature>
<dbReference type="PANTHER" id="PTHR11081:SF9">
    <property type="entry name" value="FLAP ENDONUCLEASE 1"/>
    <property type="match status" value="1"/>
</dbReference>
<dbReference type="Gene3D" id="1.10.150.20">
    <property type="entry name" value="5' to 3' exonuclease, C-terminal subdomain"/>
    <property type="match status" value="1"/>
</dbReference>
<dbReference type="InterPro" id="IPR008918">
    <property type="entry name" value="HhH2"/>
</dbReference>
<dbReference type="FunFam" id="1.10.150.20:FF:000009">
    <property type="entry name" value="Flap endonuclease 1"/>
    <property type="match status" value="1"/>
</dbReference>
<dbReference type="HAMAP" id="MF_00614">
    <property type="entry name" value="Fen"/>
    <property type="match status" value="1"/>
</dbReference>
<dbReference type="SMART" id="SM00484">
    <property type="entry name" value="XPGI"/>
    <property type="match status" value="1"/>
</dbReference>
<evidence type="ECO:0000256" key="3">
    <source>
        <dbReference type="ARBA" id="ARBA00022722"/>
    </source>
</evidence>
<evidence type="ECO:0000256" key="1">
    <source>
        <dbReference type="ARBA" id="ARBA00022553"/>
    </source>
</evidence>
<dbReference type="Pfam" id="PF00752">
    <property type="entry name" value="XPG_N"/>
    <property type="match status" value="1"/>
</dbReference>
<keyword evidence="6 16" id="KW-0227">DNA damage</keyword>
<proteinExistence type="inferred from homology"/>
<dbReference type="EC" id="3.1.-.-" evidence="16"/>
<keyword evidence="11 16" id="KW-0234">DNA repair</keyword>
<accession>A0A7S0ZF90</accession>
<keyword evidence="1 16" id="KW-0597">Phosphoprotein</keyword>
<dbReference type="InterPro" id="IPR006085">
    <property type="entry name" value="XPG_DNA_repair_N"/>
</dbReference>
<comment type="subunit">
    <text evidence="15">Interacts with PCNA1 and PCNA2. Three molecules of FEN1 bind to one PCNA trimer with each molecule binding to one PCNA monomer. PCNA stimulates the nuclease activity without altering cleavage specificity.</text>
</comment>
<sequence length="388" mass="42865">MGIKGLSKLLGDQAPGCLKEHELKTFFGRKIAIDASMSIYQFLVAVRQGADNLTNANGDITSHLSGLFYRTVRLMELGIKPIYVFDGKPPTMKSAELQKRVDAKRNAEQLAEAAQEEGDIENYTKYSRRVNRVTPEMIQQCKELIRLMGVPVVEAPCEAEAQCAELCKGGLVYAMASEDMDSLTLGTPRLVRQLWAGAGSSAEKKGVRPMEFLLENTLSELELSMDQFIDLCIMLGCDYVDSIRGIGPVTALKLIREHGSLEKIVELCRSGTLKHTIPDEYPIDEVRELFKNAEVVPCSDIQLKWKAPDEEGLIELLVNQNQFSETNIRNGIKKLNASRTKGNQGRLDGFFKTVPRTTPTLAGTKRVQADNKAAKGSKGTAKKVRGAK</sequence>
<feature type="region of interest" description="Disordered" evidence="17">
    <location>
        <begin position="367"/>
        <end position="388"/>
    </location>
</feature>
<dbReference type="PANTHER" id="PTHR11081">
    <property type="entry name" value="FLAP ENDONUCLEASE FAMILY MEMBER"/>
    <property type="match status" value="1"/>
</dbReference>
<dbReference type="Gene3D" id="3.40.50.1010">
    <property type="entry name" value="5'-nuclease"/>
    <property type="match status" value="1"/>
</dbReference>
<dbReference type="GO" id="GO:0005730">
    <property type="term" value="C:nucleolus"/>
    <property type="evidence" value="ECO:0007669"/>
    <property type="project" value="UniProtKB-SubCell"/>
</dbReference>
<dbReference type="AlphaFoldDB" id="A0A7S0ZF90"/>
<dbReference type="InterPro" id="IPR023426">
    <property type="entry name" value="Flap_endonuc"/>
</dbReference>
<dbReference type="SMART" id="SM00485">
    <property type="entry name" value="XPGN"/>
    <property type="match status" value="1"/>
</dbReference>
<dbReference type="GO" id="GO:0005654">
    <property type="term" value="C:nucleoplasm"/>
    <property type="evidence" value="ECO:0007669"/>
    <property type="project" value="UniProtKB-SubCell"/>
</dbReference>
<dbReference type="InterPro" id="IPR036279">
    <property type="entry name" value="5-3_exonuclease_C_sf"/>
</dbReference>
<evidence type="ECO:0000256" key="12">
    <source>
        <dbReference type="ARBA" id="ARBA00023242"/>
    </source>
</evidence>
<dbReference type="InterPro" id="IPR002421">
    <property type="entry name" value="5-3_exonuclease"/>
</dbReference>
<dbReference type="SMART" id="SM00475">
    <property type="entry name" value="53EXOc"/>
    <property type="match status" value="1"/>
</dbReference>
<keyword evidence="3 16" id="KW-0540">Nuclease</keyword>
<keyword evidence="8 16" id="KW-0269">Exonuclease</keyword>
<dbReference type="PROSITE" id="PS00842">
    <property type="entry name" value="XPG_2"/>
    <property type="match status" value="1"/>
</dbReference>
<evidence type="ECO:0000259" key="18">
    <source>
        <dbReference type="SMART" id="SM00475"/>
    </source>
</evidence>
<evidence type="ECO:0000313" key="21">
    <source>
        <dbReference type="EMBL" id="CAD8819962.1"/>
    </source>
</evidence>
<keyword evidence="5 16" id="KW-0255">Endonuclease</keyword>
<dbReference type="SMART" id="SM00279">
    <property type="entry name" value="HhH2"/>
    <property type="match status" value="1"/>
</dbReference>
<evidence type="ECO:0000259" key="20">
    <source>
        <dbReference type="SMART" id="SM00485"/>
    </source>
</evidence>
<evidence type="ECO:0000256" key="9">
    <source>
        <dbReference type="ARBA" id="ARBA00022842"/>
    </source>
</evidence>
<evidence type="ECO:0000256" key="16">
    <source>
        <dbReference type="HAMAP-Rule" id="MF_03140"/>
    </source>
</evidence>
<comment type="similarity">
    <text evidence="14 16">Belongs to the XPG/RAD2 endonuclease family. FEN1 subfamily.</text>
</comment>
<evidence type="ECO:0000256" key="11">
    <source>
        <dbReference type="ARBA" id="ARBA00023204"/>
    </source>
</evidence>
<dbReference type="GO" id="GO:0003677">
    <property type="term" value="F:DNA binding"/>
    <property type="evidence" value="ECO:0007669"/>
    <property type="project" value="UniProtKB-UniRule"/>
</dbReference>
<keyword evidence="4 16" id="KW-0479">Metal-binding</keyword>
<keyword evidence="9 16" id="KW-0460">Magnesium</keyword>
<dbReference type="InterPro" id="IPR019974">
    <property type="entry name" value="XPG_CS"/>
</dbReference>
<dbReference type="Pfam" id="PF00867">
    <property type="entry name" value="XPG_I"/>
    <property type="match status" value="1"/>
</dbReference>
<dbReference type="CDD" id="cd09907">
    <property type="entry name" value="H3TH_FEN1-Euk"/>
    <property type="match status" value="1"/>
</dbReference>
<dbReference type="InterPro" id="IPR029060">
    <property type="entry name" value="PIN-like_dom_sf"/>
</dbReference>
<dbReference type="GO" id="GO:0006284">
    <property type="term" value="P:base-excision repair"/>
    <property type="evidence" value="ECO:0007669"/>
    <property type="project" value="UniProtKB-UniRule"/>
</dbReference>
<evidence type="ECO:0000256" key="15">
    <source>
        <dbReference type="ARBA" id="ARBA00063178"/>
    </source>
</evidence>
<evidence type="ECO:0000256" key="17">
    <source>
        <dbReference type="SAM" id="MobiDB-lite"/>
    </source>
</evidence>
<comment type="subcellular location">
    <subcellularLocation>
        <location evidence="16">Nucleus</location>
        <location evidence="16">Nucleolus</location>
    </subcellularLocation>
    <subcellularLocation>
        <location evidence="16">Nucleus</location>
        <location evidence="16">Nucleoplasm</location>
    </subcellularLocation>
    <subcellularLocation>
        <location evidence="16">Mitochondrion</location>
    </subcellularLocation>
    <text evidence="16">Resides mostly in the nucleoli and relocalizes to the nucleoplasm upon DNA damage.</text>
</comment>
<protein>
    <recommendedName>
        <fullName evidence="16">Flap endonuclease 1</fullName>
        <shortName evidence="16">FEN-1</shortName>
        <ecNumber evidence="16">3.1.-.-</ecNumber>
    </recommendedName>
    <alternativeName>
        <fullName evidence="16">Flap structure-specific endonuclease 1</fullName>
    </alternativeName>
</protein>
<evidence type="ECO:0000256" key="10">
    <source>
        <dbReference type="ARBA" id="ARBA00023128"/>
    </source>
</evidence>
<dbReference type="EMBL" id="HBFP01006111">
    <property type="protein sequence ID" value="CAD8819962.1"/>
    <property type="molecule type" value="Transcribed_RNA"/>
</dbReference>
<dbReference type="GO" id="GO:0008409">
    <property type="term" value="F:5'-3' exonuclease activity"/>
    <property type="evidence" value="ECO:0007669"/>
    <property type="project" value="UniProtKB-UniRule"/>
</dbReference>
<comment type="function">
    <text evidence="13 16">Structure-specific nuclease with 5'-flap endonuclease and 5'-3' exonuclease activities involved in DNA replication and repair. During DNA replication, cleaves the 5'-overhanging flap structure that is generated by displacement synthesis when DNA polymerase encounters the 5'-end of a downstream Okazaki fragment. It enters the flap from the 5'-end and then tracks to cleave the flap base, leaving a nick for ligation. Also involved in the long patch base excision repair (LP-BER) pathway, by cleaving within the apurinic/apyrimidinic (AP) site-terminated flap. Acts as a genome stabilization factor that prevents flaps from equilibrating into structures that lead to duplications and deletions. Also possesses 5'-3' exonuclease activity on nicked or gapped double-stranded DNA, and exhibits RNase H activity. Also involved in replication and repair of rDNA and in repairing mitochondrial DNA.</text>
</comment>
<dbReference type="SUPFAM" id="SSF88723">
    <property type="entry name" value="PIN domain-like"/>
    <property type="match status" value="1"/>
</dbReference>
<evidence type="ECO:0000256" key="5">
    <source>
        <dbReference type="ARBA" id="ARBA00022759"/>
    </source>
</evidence>
<feature type="domain" description="5'-3' exonuclease" evidence="18">
    <location>
        <begin position="29"/>
        <end position="306"/>
    </location>
</feature>
<dbReference type="InterPro" id="IPR006084">
    <property type="entry name" value="XPG/Rad2"/>
</dbReference>
<dbReference type="PRINTS" id="PR00853">
    <property type="entry name" value="XPGRADSUPER"/>
</dbReference>
<dbReference type="GO" id="GO:0005739">
    <property type="term" value="C:mitochondrion"/>
    <property type="evidence" value="ECO:0007669"/>
    <property type="project" value="UniProtKB-SubCell"/>
</dbReference>
<keyword evidence="12 16" id="KW-0539">Nucleus</keyword>
<comment type="cofactor">
    <cofactor evidence="16">
        <name>Mg(2+)</name>
        <dbReference type="ChEBI" id="CHEBI:18420"/>
    </cofactor>
    <text evidence="16">Binds 2 magnesium ions per subunit. They probably participate in the reaction catalyzed by the enzyme. May bind an additional third magnesium ion after substrate binding.</text>
</comment>
<dbReference type="GO" id="GO:0017108">
    <property type="term" value="F:5'-flap endonuclease activity"/>
    <property type="evidence" value="ECO:0007669"/>
    <property type="project" value="UniProtKB-UniRule"/>
</dbReference>
<evidence type="ECO:0000256" key="13">
    <source>
        <dbReference type="ARBA" id="ARBA00029382"/>
    </source>
</evidence>
<evidence type="ECO:0000256" key="4">
    <source>
        <dbReference type="ARBA" id="ARBA00022723"/>
    </source>
</evidence>
<feature type="domain" description="XPG N-terminal" evidence="20">
    <location>
        <begin position="1"/>
        <end position="107"/>
    </location>
</feature>
<evidence type="ECO:0000259" key="19">
    <source>
        <dbReference type="SMART" id="SM00484"/>
    </source>
</evidence>
<name>A0A7S0ZF90_9RHOD</name>
<reference evidence="21" key="1">
    <citation type="submission" date="2021-01" db="EMBL/GenBank/DDBJ databases">
        <authorList>
            <person name="Corre E."/>
            <person name="Pelletier E."/>
            <person name="Niang G."/>
            <person name="Scheremetjew M."/>
            <person name="Finn R."/>
            <person name="Kale V."/>
            <person name="Holt S."/>
            <person name="Cochrane G."/>
            <person name="Meng A."/>
            <person name="Brown T."/>
            <person name="Cohen L."/>
        </authorList>
    </citation>
    <scope>NUCLEOTIDE SEQUENCE</scope>
    <source>
        <strain evidence="21">CCMP3278</strain>
    </source>
</reference>
<dbReference type="InterPro" id="IPR006086">
    <property type="entry name" value="XPG-I_dom"/>
</dbReference>
<dbReference type="PROSITE" id="PS00841">
    <property type="entry name" value="XPG_1"/>
    <property type="match status" value="1"/>
</dbReference>